<protein>
    <recommendedName>
        <fullName evidence="2">HD/PDEase domain-containing protein</fullName>
    </recommendedName>
</protein>
<keyword evidence="4" id="KW-1185">Reference proteome</keyword>
<dbReference type="AlphaFoldDB" id="A0AAV7XUB5"/>
<dbReference type="SUPFAM" id="SSF109604">
    <property type="entry name" value="HD-domain/PDEase-like"/>
    <property type="match status" value="1"/>
</dbReference>
<dbReference type="GO" id="GO:0006203">
    <property type="term" value="P:dGTP catabolic process"/>
    <property type="evidence" value="ECO:0007669"/>
    <property type="project" value="TreeGrafter"/>
</dbReference>
<sequence>MDLEENRGPKLFQDSVHGTMRFPWLVVKFIDTKEFQRLRNIKQLSTTYLVYPAAAHNRFEHCLGVCWLAGLMFDALKTNSPDEWKEIFKNNDESKKTKLAIQIAALLHDVGHGPFSHTWENFVRARGQKWDHETTSCDLIENMIYKSENELTELGKKFQEVFPDVRKNLNFIKAVIIGGHKKIGSDPPGEKAFLYQIVANKSNDIDVDKFDYFLRDAQHLNIGVPFDYKRLMSLCKVHLLDGVSKIAFRDVEKYSLQGMFRVRADLHIRAYQHGVAKCLEAMLIDALVEADKGGWKVGDLPLSGVHHDPKQFLKISDSIQELIQNSDEESFSKARAILRRMLERDLYKTVYERVLSVVQTPQQQEKNDPPSELTQEQLHELENALGENYRVSQVKVNQGKFNDPMKNVTFYPKEGGRSPKVAAPSLQMDLPFYKIYVFKREEDTCDTDSVHKIIEDFLRKEKVL</sequence>
<feature type="domain" description="HD/PDEase" evidence="2">
    <location>
        <begin position="54"/>
        <end position="222"/>
    </location>
</feature>
<gene>
    <name evidence="3" type="ORF">ONE63_008807</name>
</gene>
<dbReference type="SMART" id="SM00471">
    <property type="entry name" value="HDc"/>
    <property type="match status" value="1"/>
</dbReference>
<organism evidence="3 4">
    <name type="scientific">Megalurothrips usitatus</name>
    <name type="common">bean blossom thrips</name>
    <dbReference type="NCBI Taxonomy" id="439358"/>
    <lineage>
        <taxon>Eukaryota</taxon>
        <taxon>Metazoa</taxon>
        <taxon>Ecdysozoa</taxon>
        <taxon>Arthropoda</taxon>
        <taxon>Hexapoda</taxon>
        <taxon>Insecta</taxon>
        <taxon>Pterygota</taxon>
        <taxon>Neoptera</taxon>
        <taxon>Paraneoptera</taxon>
        <taxon>Thysanoptera</taxon>
        <taxon>Terebrantia</taxon>
        <taxon>Thripoidea</taxon>
        <taxon>Thripidae</taxon>
        <taxon>Megalurothrips</taxon>
    </lineage>
</organism>
<comment type="caution">
    <text evidence="3">The sequence shown here is derived from an EMBL/GenBank/DDBJ whole genome shotgun (WGS) entry which is preliminary data.</text>
</comment>
<evidence type="ECO:0000313" key="4">
    <source>
        <dbReference type="Proteomes" id="UP001075354"/>
    </source>
</evidence>
<dbReference type="PANTHER" id="PTHR11373:SF4">
    <property type="entry name" value="DEOXYNUCLEOSIDE TRIPHOSPHATE TRIPHOSPHOHYDROLASE SAMHD1"/>
    <property type="match status" value="1"/>
</dbReference>
<dbReference type="Proteomes" id="UP001075354">
    <property type="component" value="Chromosome 6"/>
</dbReference>
<accession>A0AAV7XUB5</accession>
<dbReference type="GO" id="GO:0008832">
    <property type="term" value="F:dGTPase activity"/>
    <property type="evidence" value="ECO:0007669"/>
    <property type="project" value="TreeGrafter"/>
</dbReference>
<comment type="similarity">
    <text evidence="1">Belongs to the SAMHD1 family.</text>
</comment>
<dbReference type="InterPro" id="IPR006674">
    <property type="entry name" value="HD_domain"/>
</dbReference>
<dbReference type="Pfam" id="PF01966">
    <property type="entry name" value="HD"/>
    <property type="match status" value="1"/>
</dbReference>
<dbReference type="PANTHER" id="PTHR11373">
    <property type="entry name" value="DEOXYNUCLEOSIDE TRIPHOSPHATE TRIPHOSPHOHYDROLASE"/>
    <property type="match status" value="1"/>
</dbReference>
<reference evidence="3" key="1">
    <citation type="submission" date="2022-12" db="EMBL/GenBank/DDBJ databases">
        <title>Chromosome-level genome assembly of the bean flower thrips Megalurothrips usitatus.</title>
        <authorList>
            <person name="Ma L."/>
            <person name="Liu Q."/>
            <person name="Li H."/>
            <person name="Cai W."/>
        </authorList>
    </citation>
    <scope>NUCLEOTIDE SEQUENCE</scope>
    <source>
        <strain evidence="3">Cailab_2022a</strain>
    </source>
</reference>
<evidence type="ECO:0000313" key="3">
    <source>
        <dbReference type="EMBL" id="KAJ1527287.1"/>
    </source>
</evidence>
<dbReference type="GO" id="GO:0005634">
    <property type="term" value="C:nucleus"/>
    <property type="evidence" value="ECO:0007669"/>
    <property type="project" value="TreeGrafter"/>
</dbReference>
<evidence type="ECO:0000256" key="1">
    <source>
        <dbReference type="ARBA" id="ARBA00005776"/>
    </source>
</evidence>
<dbReference type="CDD" id="cd00077">
    <property type="entry name" value="HDc"/>
    <property type="match status" value="1"/>
</dbReference>
<dbReference type="EMBL" id="JAPTSV010000006">
    <property type="protein sequence ID" value="KAJ1527287.1"/>
    <property type="molecule type" value="Genomic_DNA"/>
</dbReference>
<name>A0AAV7XUB5_9NEOP</name>
<dbReference type="InterPro" id="IPR003607">
    <property type="entry name" value="HD/PDEase_dom"/>
</dbReference>
<dbReference type="InterPro" id="IPR050135">
    <property type="entry name" value="dGTPase-like"/>
</dbReference>
<dbReference type="Gene3D" id="1.10.3210.10">
    <property type="entry name" value="Hypothetical protein af1432"/>
    <property type="match status" value="1"/>
</dbReference>
<proteinExistence type="inferred from homology"/>
<evidence type="ECO:0000259" key="2">
    <source>
        <dbReference type="SMART" id="SM00471"/>
    </source>
</evidence>